<gene>
    <name evidence="8" type="primary">fliD</name>
    <name evidence="8" type="ORF">Q4T40_22005</name>
</gene>
<keyword evidence="8" id="KW-0282">Flagellum</keyword>
<keyword evidence="8" id="KW-0966">Cell projection</keyword>
<reference evidence="8 9" key="1">
    <citation type="submission" date="2023-07" db="EMBL/GenBank/DDBJ databases">
        <title>The novel representative of Negativicutes class, Anaeroselena agilis gen. nov. sp. nov.</title>
        <authorList>
            <person name="Prokofeva M.I."/>
            <person name="Elcheninov A.G."/>
            <person name="Klyukina A."/>
            <person name="Kublanov I.V."/>
            <person name="Frolov E.N."/>
            <person name="Podosokorskaya O.A."/>
        </authorList>
    </citation>
    <scope>NUCLEOTIDE SEQUENCE [LARGE SCALE GENOMIC DNA]</scope>
    <source>
        <strain evidence="8 9">4137-cl</strain>
    </source>
</reference>
<dbReference type="EMBL" id="JAUOZS010000001">
    <property type="protein sequence ID" value="MDT8903915.1"/>
    <property type="molecule type" value="Genomic_DNA"/>
</dbReference>
<dbReference type="Proteomes" id="UP001254848">
    <property type="component" value="Unassembled WGS sequence"/>
</dbReference>
<keyword evidence="9" id="KW-1185">Reference proteome</keyword>
<organism evidence="8 9">
    <name type="scientific">Anaeroselena agilis</name>
    <dbReference type="NCBI Taxonomy" id="3063788"/>
    <lineage>
        <taxon>Bacteria</taxon>
        <taxon>Bacillati</taxon>
        <taxon>Bacillota</taxon>
        <taxon>Negativicutes</taxon>
        <taxon>Acetonemataceae</taxon>
        <taxon>Anaeroselena</taxon>
    </lineage>
</organism>
<dbReference type="RefSeq" id="WP_413782355.1">
    <property type="nucleotide sequence ID" value="NZ_JAUOZS010000001.1"/>
</dbReference>
<evidence type="ECO:0000256" key="4">
    <source>
        <dbReference type="ARBA" id="ARBA00023143"/>
    </source>
</evidence>
<keyword evidence="4 5" id="KW-0975">Bacterial flagellum</keyword>
<dbReference type="InterPro" id="IPR010809">
    <property type="entry name" value="FliD_C"/>
</dbReference>
<dbReference type="InterPro" id="IPR040026">
    <property type="entry name" value="FliD"/>
</dbReference>
<evidence type="ECO:0000259" key="7">
    <source>
        <dbReference type="Pfam" id="PF07195"/>
    </source>
</evidence>
<dbReference type="Pfam" id="PF02465">
    <property type="entry name" value="FliD_N"/>
    <property type="match status" value="1"/>
</dbReference>
<feature type="coiled-coil region" evidence="5">
    <location>
        <begin position="572"/>
        <end position="610"/>
    </location>
</feature>
<comment type="function">
    <text evidence="5">Required for morphogenesis and for the elongation of the flagellar filament by facilitating polymerization of the flagellin monomers at the tip of growing filament. Forms a capping structure, which prevents flagellin subunits (transported through the central channel of the flagellum) from leaking out without polymerization at the distal end.</text>
</comment>
<sequence length="619" mass="66820">MVMRTYGLSGSGMDIDSLVKDLMKARRARYDKVQQQRTQLEWKKEDYNSIYTLAQNFRNTDLANFRKQSNLSPKLVSSTNDAVVSATANGAAANIEHSIVVSQLAGGVKMTSSDGITPTGNYKGSLTAQFGIAAGTTLDFTINGKNIKVNVTDTTTLNNVASSINQADAGVKASYDATLDRFFLYTDKTGAAATINFNGTTDGGMDFLFNTLKLGGYSPGLNTIGEVSRNTVDAADYGTKTLQELYGISGDFQLSMTDNGVADTIDIAASDTLSVALDKINAKLGAGAATYDAGTGRITVKAVDPDHAYTLDGADATGKAFLQDNLGLVSMVQNGHDAVFNLDGVDLTQAANTFTVSGVTYNLKSVSLTNPDTGSPIATSVNVKADIEKTIDAVQSFVDIYNSFISVINKEVNEDRYRDYMPLTSEQKEAMSDSEAAAWEKKARSGILRNDSILSSALTTMRRNISTPISGLSGKYTSASSIGVRTGSYIDDDGNLTSEYGNGGKLYVDEDDLRAALEEDPDVVYKIFGNTESTTGVAGRLYDQFDEALKQLRTEAGYPNTTDTTSFLAKRLQNYDKQLVSMNDQLTMMENRYYRQFDAMEAALAQLNKQSSWLSQQFS</sequence>
<dbReference type="Pfam" id="PF07195">
    <property type="entry name" value="FliD_C"/>
    <property type="match status" value="1"/>
</dbReference>
<comment type="subcellular location">
    <subcellularLocation>
        <location evidence="5">Secreted</location>
    </subcellularLocation>
    <subcellularLocation>
        <location evidence="5">Bacterial flagellum</location>
    </subcellularLocation>
</comment>
<proteinExistence type="inferred from homology"/>
<comment type="subunit">
    <text evidence="2 5">Homopentamer.</text>
</comment>
<name>A0ABU3P4E6_9FIRM</name>
<comment type="similarity">
    <text evidence="1 5">Belongs to the FliD family.</text>
</comment>
<evidence type="ECO:0000256" key="3">
    <source>
        <dbReference type="ARBA" id="ARBA00023054"/>
    </source>
</evidence>
<dbReference type="InterPro" id="IPR010810">
    <property type="entry name" value="Flagellin_hook_IN_motif"/>
</dbReference>
<dbReference type="Pfam" id="PF07196">
    <property type="entry name" value="Flagellin_IN"/>
    <property type="match status" value="1"/>
</dbReference>
<evidence type="ECO:0000313" key="8">
    <source>
        <dbReference type="EMBL" id="MDT8903915.1"/>
    </source>
</evidence>
<dbReference type="PANTHER" id="PTHR30288:SF0">
    <property type="entry name" value="FLAGELLAR HOOK-ASSOCIATED PROTEIN 2"/>
    <property type="match status" value="1"/>
</dbReference>
<evidence type="ECO:0000256" key="5">
    <source>
        <dbReference type="RuleBase" id="RU362066"/>
    </source>
</evidence>
<keyword evidence="3 5" id="KW-0175">Coiled coil</keyword>
<feature type="domain" description="Flagellar hook-associated protein 2 N-terminal" evidence="6">
    <location>
        <begin position="11"/>
        <end position="105"/>
    </location>
</feature>
<dbReference type="InterPro" id="IPR003481">
    <property type="entry name" value="FliD_N"/>
</dbReference>
<keyword evidence="8" id="KW-0969">Cilium</keyword>
<evidence type="ECO:0000256" key="2">
    <source>
        <dbReference type="ARBA" id="ARBA00011255"/>
    </source>
</evidence>
<evidence type="ECO:0000256" key="1">
    <source>
        <dbReference type="ARBA" id="ARBA00009764"/>
    </source>
</evidence>
<dbReference type="PANTHER" id="PTHR30288">
    <property type="entry name" value="FLAGELLAR CAP/ASSEMBLY PROTEIN FLID"/>
    <property type="match status" value="1"/>
</dbReference>
<evidence type="ECO:0000259" key="6">
    <source>
        <dbReference type="Pfam" id="PF02465"/>
    </source>
</evidence>
<evidence type="ECO:0000313" key="9">
    <source>
        <dbReference type="Proteomes" id="UP001254848"/>
    </source>
</evidence>
<protein>
    <recommendedName>
        <fullName evidence="5">Flagellar hook-associated protein 2</fullName>
        <shortName evidence="5">HAP2</shortName>
    </recommendedName>
    <alternativeName>
        <fullName evidence="5">Flagellar cap protein</fullName>
    </alternativeName>
</protein>
<keyword evidence="5" id="KW-0964">Secreted</keyword>
<comment type="caution">
    <text evidence="8">The sequence shown here is derived from an EMBL/GenBank/DDBJ whole genome shotgun (WGS) entry which is preliminary data.</text>
</comment>
<accession>A0ABU3P4E6</accession>
<feature type="domain" description="Flagellar hook-associated protein 2 C-terminal" evidence="7">
    <location>
        <begin position="335"/>
        <end position="609"/>
    </location>
</feature>